<evidence type="ECO:0000256" key="1">
    <source>
        <dbReference type="ARBA" id="ARBA00022676"/>
    </source>
</evidence>
<dbReference type="Gene3D" id="3.90.550.10">
    <property type="entry name" value="Spore Coat Polysaccharide Biosynthesis Protein SpsA, Chain A"/>
    <property type="match status" value="1"/>
</dbReference>
<dbReference type="Pfam" id="PF01075">
    <property type="entry name" value="Glyco_transf_9"/>
    <property type="match status" value="1"/>
</dbReference>
<dbReference type="Gene3D" id="3.40.50.2000">
    <property type="entry name" value="Glycogen Phosphorylase B"/>
    <property type="match status" value="1"/>
</dbReference>
<evidence type="ECO:0000313" key="3">
    <source>
        <dbReference type="EMBL" id="QJA58424.1"/>
    </source>
</evidence>
<dbReference type="AlphaFoldDB" id="A0A6M3IM02"/>
<proteinExistence type="predicted"/>
<dbReference type="PANTHER" id="PTHR30160">
    <property type="entry name" value="TETRAACYLDISACCHARIDE 4'-KINASE-RELATED"/>
    <property type="match status" value="1"/>
</dbReference>
<gene>
    <name evidence="3" type="ORF">MM415B01452_0012</name>
</gene>
<dbReference type="InterPro" id="IPR029044">
    <property type="entry name" value="Nucleotide-diphossugar_trans"/>
</dbReference>
<dbReference type="EMBL" id="MT141323">
    <property type="protein sequence ID" value="QJA58424.1"/>
    <property type="molecule type" value="Genomic_DNA"/>
</dbReference>
<protein>
    <submittedName>
        <fullName evidence="3">Putative glycosyltransferase</fullName>
    </submittedName>
</protein>
<dbReference type="InterPro" id="IPR002201">
    <property type="entry name" value="Glyco_trans_9"/>
</dbReference>
<organism evidence="3">
    <name type="scientific">viral metagenome</name>
    <dbReference type="NCBI Taxonomy" id="1070528"/>
    <lineage>
        <taxon>unclassified sequences</taxon>
        <taxon>metagenomes</taxon>
        <taxon>organismal metagenomes</taxon>
    </lineage>
</organism>
<evidence type="ECO:0000256" key="2">
    <source>
        <dbReference type="ARBA" id="ARBA00022679"/>
    </source>
</evidence>
<dbReference type="GO" id="GO:0009244">
    <property type="term" value="P:lipopolysaccharide core region biosynthetic process"/>
    <property type="evidence" value="ECO:0007669"/>
    <property type="project" value="TreeGrafter"/>
</dbReference>
<name>A0A6M3IM02_9ZZZZ</name>
<dbReference type="SUPFAM" id="SSF53756">
    <property type="entry name" value="UDP-Glycosyltransferase/glycogen phosphorylase"/>
    <property type="match status" value="1"/>
</dbReference>
<dbReference type="GO" id="GO:0005829">
    <property type="term" value="C:cytosol"/>
    <property type="evidence" value="ECO:0007669"/>
    <property type="project" value="TreeGrafter"/>
</dbReference>
<dbReference type="SUPFAM" id="SSF53448">
    <property type="entry name" value="Nucleotide-diphospho-sugar transferases"/>
    <property type="match status" value="1"/>
</dbReference>
<accession>A0A6M3IM02</accession>
<sequence>MDKRAILTLAVGDRSQKIWAKTRGSIEAYADKIGADLICLEEVPLVYPSPHWGKFSIYEFLHKNYDRLLYLDCDLIIRPDCPDLFEVVPKDKIGLFNEGKFTPRSICLHEVKVKYKVSLDGWDGMSYYNTGVMVISRDQRYLFKPPESWKPLRHAFAEQTFLNYRIFDQKVPVHELDYKLNRMSLMNKWLGVSRLDSYVSHYAGVGDLQLILNTIDADLKEWEEKAPAYKYEPHFYITVGGGLGDQVCAEPPLRYLTQKLCPNGDFWVLTKYPELFSHLKNVKAFKETPEIKLPAIYEIDTHPSLTTPLRKYLAHLFCHPVDYISTAMMRRTLPAKEKQIHLEVSEAGRKEAEDYSVKLLVHPGVGWPINTFPVKWWNEVIAGLSERGIKIGIIGKNVNEEHGVLPVDCPPGAVDLRDKLSLQGLLAMIEKTPVLLSNDSSPIHLAGAFDNWIVLIPTCKHPEHLLPYREGSQRHKTISICRKLLEDVYSRSPMAIEWTVTDFKVNVEDYLPPTDMVVKMVDAICIEEVKKTLSIPNLPQMKNKYSFENKNMEGRA</sequence>
<dbReference type="InterPro" id="IPR051199">
    <property type="entry name" value="LPS_LOS_Heptosyltrfase"/>
</dbReference>
<reference evidence="3" key="1">
    <citation type="submission" date="2020-03" db="EMBL/GenBank/DDBJ databases">
        <title>The deep terrestrial virosphere.</title>
        <authorList>
            <person name="Holmfeldt K."/>
            <person name="Nilsson E."/>
            <person name="Simone D."/>
            <person name="Lopez-Fernandez M."/>
            <person name="Wu X."/>
            <person name="de Brujin I."/>
            <person name="Lundin D."/>
            <person name="Andersson A."/>
            <person name="Bertilsson S."/>
            <person name="Dopson M."/>
        </authorList>
    </citation>
    <scope>NUCLEOTIDE SEQUENCE</scope>
    <source>
        <strain evidence="3">MM415B01452</strain>
    </source>
</reference>
<dbReference type="GO" id="GO:0008713">
    <property type="term" value="F:ADP-heptose-lipopolysaccharide heptosyltransferase activity"/>
    <property type="evidence" value="ECO:0007669"/>
    <property type="project" value="TreeGrafter"/>
</dbReference>
<keyword evidence="2 3" id="KW-0808">Transferase</keyword>
<keyword evidence="1" id="KW-0328">Glycosyltransferase</keyword>